<evidence type="ECO:0000259" key="10">
    <source>
        <dbReference type="Pfam" id="PF00768"/>
    </source>
</evidence>
<reference evidence="11 12" key="1">
    <citation type="journal article" date="2019" name="Int. J. Syst. Evol. Microbiol.">
        <title>The Global Catalogue of Microorganisms (GCM) 10K type strain sequencing project: providing services to taxonomists for standard genome sequencing and annotation.</title>
        <authorList>
            <consortium name="The Broad Institute Genomics Platform"/>
            <consortium name="The Broad Institute Genome Sequencing Center for Infectious Disease"/>
            <person name="Wu L."/>
            <person name="Ma J."/>
        </authorList>
    </citation>
    <scope>NUCLEOTIDE SEQUENCE [LARGE SCALE GENOMIC DNA]</scope>
    <source>
        <strain evidence="11 12">JCM 10303</strain>
    </source>
</reference>
<feature type="transmembrane region" description="Helical" evidence="9">
    <location>
        <begin position="357"/>
        <end position="379"/>
    </location>
</feature>
<evidence type="ECO:0000256" key="6">
    <source>
        <dbReference type="ARBA" id="ARBA00023316"/>
    </source>
</evidence>
<keyword evidence="9" id="KW-0812">Transmembrane</keyword>
<evidence type="ECO:0000256" key="4">
    <source>
        <dbReference type="ARBA" id="ARBA00022960"/>
    </source>
</evidence>
<organism evidence="11 12">
    <name type="scientific">Saccharopolyspora erythraea</name>
    <name type="common">Streptomyces erythraeus</name>
    <dbReference type="NCBI Taxonomy" id="1836"/>
    <lineage>
        <taxon>Bacteria</taxon>
        <taxon>Bacillati</taxon>
        <taxon>Actinomycetota</taxon>
        <taxon>Actinomycetes</taxon>
        <taxon>Pseudonocardiales</taxon>
        <taxon>Pseudonocardiaceae</taxon>
        <taxon>Saccharopolyspora</taxon>
    </lineage>
</organism>
<comment type="caution">
    <text evidence="11">The sequence shown here is derived from an EMBL/GenBank/DDBJ whole genome shotgun (WGS) entry which is preliminary data.</text>
</comment>
<accession>A0ABN1D6D4</accession>
<dbReference type="InterPro" id="IPR012338">
    <property type="entry name" value="Beta-lactam/transpept-like"/>
</dbReference>
<evidence type="ECO:0000256" key="1">
    <source>
        <dbReference type="ARBA" id="ARBA00007164"/>
    </source>
</evidence>
<feature type="region of interest" description="Disordered" evidence="8">
    <location>
        <begin position="1"/>
        <end position="79"/>
    </location>
</feature>
<dbReference type="Gene3D" id="3.40.710.10">
    <property type="entry name" value="DD-peptidase/beta-lactamase superfamily"/>
    <property type="match status" value="1"/>
</dbReference>
<evidence type="ECO:0000313" key="11">
    <source>
        <dbReference type="EMBL" id="GAA0534831.1"/>
    </source>
</evidence>
<dbReference type="InterPro" id="IPR001967">
    <property type="entry name" value="Peptidase_S11_N"/>
</dbReference>
<dbReference type="PANTHER" id="PTHR21581">
    <property type="entry name" value="D-ALANYL-D-ALANINE CARBOXYPEPTIDASE"/>
    <property type="match status" value="1"/>
</dbReference>
<keyword evidence="9" id="KW-0472">Membrane</keyword>
<keyword evidence="2" id="KW-0732">Signal</keyword>
<keyword evidence="6" id="KW-0961">Cell wall biogenesis/degradation</keyword>
<evidence type="ECO:0000256" key="3">
    <source>
        <dbReference type="ARBA" id="ARBA00022801"/>
    </source>
</evidence>
<dbReference type="PANTHER" id="PTHR21581:SF33">
    <property type="entry name" value="D-ALANYL-D-ALANINE CARBOXYPEPTIDASE DACB"/>
    <property type="match status" value="1"/>
</dbReference>
<feature type="compositionally biased region" description="Pro residues" evidence="8">
    <location>
        <begin position="16"/>
        <end position="55"/>
    </location>
</feature>
<evidence type="ECO:0000256" key="2">
    <source>
        <dbReference type="ARBA" id="ARBA00022729"/>
    </source>
</evidence>
<keyword evidence="12" id="KW-1185">Reference proteome</keyword>
<keyword evidence="9" id="KW-1133">Transmembrane helix</keyword>
<keyword evidence="3" id="KW-0378">Hydrolase</keyword>
<sequence length="404" mass="41725">MLAATALGPTPALAAPQPPPPPPPCSNETAPPPPVDTSEVPPPGVASPEPLPVPEKPVGGDRLGECAGPVLPEGAPAPPPEVSAASWILADVTSGEVLAARDSHARHRPASAIKVLTALVAIRDLNMSDTLVATQADADQEGSRVGLHPGVTYTVEQVVTGLLMQSGNDAAHALAMKLGGPEVMTARMNELAHHLGALDTRAATPSGLDGPGMSSSAYDLALVFRAAMQRPEFARAINTQHTVLPGPPGQPLEVWSDNAVLLNYAGALGGKTGFTDDARHTFIAAAERDGRRIVAVLLRGENQPLRLSSQTMRLLDYGFTLRGRVGELVAEGALEPTTETAPVVPVQNVEPPHRDPAFGTVGGPLTLAAAAAVALLGVVGVRQRRARRAAAARRESAKVPADHP</sequence>
<keyword evidence="4" id="KW-0133">Cell shape</keyword>
<feature type="compositionally biased region" description="Low complexity" evidence="8">
    <location>
        <begin position="1"/>
        <end position="15"/>
    </location>
</feature>
<evidence type="ECO:0000313" key="12">
    <source>
        <dbReference type="Proteomes" id="UP001500729"/>
    </source>
</evidence>
<keyword evidence="5" id="KW-0573">Peptidoglycan synthesis</keyword>
<evidence type="ECO:0000256" key="7">
    <source>
        <dbReference type="RuleBase" id="RU004016"/>
    </source>
</evidence>
<dbReference type="SUPFAM" id="SSF56601">
    <property type="entry name" value="beta-lactamase/transpeptidase-like"/>
    <property type="match status" value="1"/>
</dbReference>
<comment type="similarity">
    <text evidence="1 7">Belongs to the peptidase S11 family.</text>
</comment>
<name>A0ABN1D6D4_SACER</name>
<evidence type="ECO:0000256" key="5">
    <source>
        <dbReference type="ARBA" id="ARBA00022984"/>
    </source>
</evidence>
<evidence type="ECO:0000256" key="9">
    <source>
        <dbReference type="SAM" id="Phobius"/>
    </source>
</evidence>
<dbReference type="PRINTS" id="PR00725">
    <property type="entry name" value="DADACBPTASE1"/>
</dbReference>
<protein>
    <recommendedName>
        <fullName evidence="10">Peptidase S11 D-alanyl-D-alanine carboxypeptidase A N-terminal domain-containing protein</fullName>
    </recommendedName>
</protein>
<proteinExistence type="inferred from homology"/>
<dbReference type="Pfam" id="PF00768">
    <property type="entry name" value="Peptidase_S11"/>
    <property type="match status" value="1"/>
</dbReference>
<dbReference type="InterPro" id="IPR018044">
    <property type="entry name" value="Peptidase_S11"/>
</dbReference>
<gene>
    <name evidence="11" type="ORF">GCM10009533_37430</name>
</gene>
<dbReference type="Proteomes" id="UP001500729">
    <property type="component" value="Unassembled WGS sequence"/>
</dbReference>
<dbReference type="EMBL" id="BAAAGS010000024">
    <property type="protein sequence ID" value="GAA0534831.1"/>
    <property type="molecule type" value="Genomic_DNA"/>
</dbReference>
<feature type="domain" description="Peptidase S11 D-alanyl-D-alanine carboxypeptidase A N-terminal" evidence="10">
    <location>
        <begin position="78"/>
        <end position="299"/>
    </location>
</feature>
<evidence type="ECO:0000256" key="8">
    <source>
        <dbReference type="SAM" id="MobiDB-lite"/>
    </source>
</evidence>